<evidence type="ECO:0000256" key="9">
    <source>
        <dbReference type="ARBA" id="ARBA00022842"/>
    </source>
</evidence>
<feature type="active site" description="Proton acceptor" evidence="11">
    <location>
        <position position="213"/>
    </location>
</feature>
<feature type="domain" description="Aminoglycoside phosphotransferase" evidence="12">
    <location>
        <begin position="43"/>
        <end position="272"/>
    </location>
</feature>
<evidence type="ECO:0000256" key="10">
    <source>
        <dbReference type="ARBA" id="ARBA00023016"/>
    </source>
</evidence>
<dbReference type="EC" id="2.7.11.1" evidence="11"/>
<evidence type="ECO:0000256" key="7">
    <source>
        <dbReference type="ARBA" id="ARBA00022777"/>
    </source>
</evidence>
<comment type="catalytic activity">
    <reaction evidence="11">
        <text>L-seryl-[protein] + ATP = O-phospho-L-seryl-[protein] + ADP + H(+)</text>
        <dbReference type="Rhea" id="RHEA:17989"/>
        <dbReference type="Rhea" id="RHEA-COMP:9863"/>
        <dbReference type="Rhea" id="RHEA-COMP:11604"/>
        <dbReference type="ChEBI" id="CHEBI:15378"/>
        <dbReference type="ChEBI" id="CHEBI:29999"/>
        <dbReference type="ChEBI" id="CHEBI:30616"/>
        <dbReference type="ChEBI" id="CHEBI:83421"/>
        <dbReference type="ChEBI" id="CHEBI:456216"/>
        <dbReference type="EC" id="2.7.11.1"/>
    </reaction>
</comment>
<evidence type="ECO:0000256" key="1">
    <source>
        <dbReference type="ARBA" id="ARBA00022490"/>
    </source>
</evidence>
<keyword evidence="9 11" id="KW-0460">Magnesium</keyword>
<gene>
    <name evidence="11" type="primary">srkA</name>
    <name evidence="13" type="ORF">F1609_30385</name>
</gene>
<keyword evidence="2 11" id="KW-0723">Serine/threonine-protein kinase</keyword>
<dbReference type="InterPro" id="IPR032882">
    <property type="entry name" value="SrkA/RdoA"/>
</dbReference>
<feature type="binding site" evidence="11">
    <location>
        <position position="218"/>
    </location>
    <ligand>
        <name>Mg(2+)</name>
        <dbReference type="ChEBI" id="CHEBI:18420"/>
    </ligand>
</feature>
<dbReference type="InterPro" id="IPR011009">
    <property type="entry name" value="Kinase-like_dom_sf"/>
</dbReference>
<dbReference type="PANTHER" id="PTHR39573:SF1">
    <property type="entry name" value="STRESS RESPONSE KINASE A"/>
    <property type="match status" value="1"/>
</dbReference>
<dbReference type="Gene3D" id="1.10.510.10">
    <property type="entry name" value="Transferase(Phosphotransferase) domain 1"/>
    <property type="match status" value="1"/>
</dbReference>
<dbReference type="Gene3D" id="1.20.1270.170">
    <property type="match status" value="1"/>
</dbReference>
<dbReference type="EMBL" id="VVIW01000032">
    <property type="protein sequence ID" value="NHZ44433.1"/>
    <property type="molecule type" value="Genomic_DNA"/>
</dbReference>
<dbReference type="Proteomes" id="UP000819052">
    <property type="component" value="Unassembled WGS sequence"/>
</dbReference>
<feature type="active site" evidence="11">
    <location>
        <position position="230"/>
    </location>
</feature>
<evidence type="ECO:0000256" key="6">
    <source>
        <dbReference type="ARBA" id="ARBA00022741"/>
    </source>
</evidence>
<organism evidence="13 14">
    <name type="scientific">Massilia aquatica</name>
    <dbReference type="NCBI Taxonomy" id="2609000"/>
    <lineage>
        <taxon>Bacteria</taxon>
        <taxon>Pseudomonadati</taxon>
        <taxon>Pseudomonadota</taxon>
        <taxon>Betaproteobacteria</taxon>
        <taxon>Burkholderiales</taxon>
        <taxon>Oxalobacteraceae</taxon>
        <taxon>Telluria group</taxon>
        <taxon>Massilia</taxon>
    </lineage>
</organism>
<comment type="subcellular location">
    <subcellularLocation>
        <location evidence="11">Cytoplasm</location>
    </subcellularLocation>
</comment>
<comment type="subunit">
    <text evidence="11">Monomer.</text>
</comment>
<keyword evidence="8 11" id="KW-0067">ATP-binding</keyword>
<comment type="caution">
    <text evidence="13">The sequence shown here is derived from an EMBL/GenBank/DDBJ whole genome shotgun (WGS) entry which is preliminary data.</text>
</comment>
<feature type="site" description="ATP" evidence="11">
    <location>
        <position position="44"/>
    </location>
</feature>
<evidence type="ECO:0000256" key="3">
    <source>
        <dbReference type="ARBA" id="ARBA00022553"/>
    </source>
</evidence>
<keyword evidence="5 11" id="KW-0479">Metal-binding</keyword>
<keyword evidence="14" id="KW-1185">Reference proteome</keyword>
<dbReference type="Gene3D" id="3.30.200.70">
    <property type="match status" value="1"/>
</dbReference>
<dbReference type="InterPro" id="IPR002575">
    <property type="entry name" value="Aminoglycoside_PTrfase"/>
</dbReference>
<dbReference type="RefSeq" id="WP_167081091.1">
    <property type="nucleotide sequence ID" value="NZ_VVIW01000032.1"/>
</dbReference>
<evidence type="ECO:0000256" key="8">
    <source>
        <dbReference type="ARBA" id="ARBA00022840"/>
    </source>
</evidence>
<keyword evidence="4 11" id="KW-0808">Transferase</keyword>
<comment type="catalytic activity">
    <reaction evidence="11">
        <text>L-threonyl-[protein] + ATP = O-phospho-L-threonyl-[protein] + ADP + H(+)</text>
        <dbReference type="Rhea" id="RHEA:46608"/>
        <dbReference type="Rhea" id="RHEA-COMP:11060"/>
        <dbReference type="Rhea" id="RHEA-COMP:11605"/>
        <dbReference type="ChEBI" id="CHEBI:15378"/>
        <dbReference type="ChEBI" id="CHEBI:30013"/>
        <dbReference type="ChEBI" id="CHEBI:30616"/>
        <dbReference type="ChEBI" id="CHEBI:61977"/>
        <dbReference type="ChEBI" id="CHEBI:456216"/>
        <dbReference type="EC" id="2.7.11.1"/>
    </reaction>
</comment>
<dbReference type="HAMAP" id="MF_01497">
    <property type="entry name" value="SrkA_kinase"/>
    <property type="match status" value="1"/>
</dbReference>
<keyword evidence="10 11" id="KW-0346">Stress response</keyword>
<evidence type="ECO:0000259" key="12">
    <source>
        <dbReference type="Pfam" id="PF01636"/>
    </source>
</evidence>
<dbReference type="Pfam" id="PF01636">
    <property type="entry name" value="APH"/>
    <property type="match status" value="1"/>
</dbReference>
<comment type="cofactor">
    <cofactor evidence="11">
        <name>Mg(2+)</name>
        <dbReference type="ChEBI" id="CHEBI:18420"/>
    </cofactor>
</comment>
<evidence type="ECO:0000256" key="11">
    <source>
        <dbReference type="HAMAP-Rule" id="MF_01497"/>
    </source>
</evidence>
<keyword evidence="3 11" id="KW-0597">Phosphoprotein</keyword>
<accession>A0ABX0MHP6</accession>
<sequence>MTTPFSDPDTPATHPFSNLSPECVLDALDSVGLRADGRLLALNSYENRVYQVGMEDEAPVVAKFYRPERWSDAAILEEHAFVEELTEREIPVVPALTLGGRTLHSFGGFSFAVFPRRGGRAPELDDPAVLEWTGRFIGRIHAVGALKSYSERPALTIDTFGREPRDYLLANNFIPPELLAAWTSVVDQALDGVRHCYARAGDLAGAQLRLHGDCHVGNVLWTPDGPHFVDFDDSRTGPAIQDLWMLLSGERRDMVRQMSDILAGYEDFADFDERQLNLIEALRTLRLIHYSAWLARRWNDPAFPVAFPWFNTQRYWQDRILELREQIALMDEPALW</sequence>
<evidence type="ECO:0000256" key="2">
    <source>
        <dbReference type="ARBA" id="ARBA00022527"/>
    </source>
</evidence>
<name>A0ABX0MHP6_9BURK</name>
<dbReference type="SUPFAM" id="SSF56112">
    <property type="entry name" value="Protein kinase-like (PK-like)"/>
    <property type="match status" value="1"/>
</dbReference>
<keyword evidence="6 11" id="KW-0547">Nucleotide-binding</keyword>
<proteinExistence type="inferred from homology"/>
<keyword evidence="1 11" id="KW-0963">Cytoplasm</keyword>
<feature type="binding site" evidence="11">
    <location>
        <position position="230"/>
    </location>
    <ligand>
        <name>Mg(2+)</name>
        <dbReference type="ChEBI" id="CHEBI:18420"/>
    </ligand>
</feature>
<dbReference type="PANTHER" id="PTHR39573">
    <property type="entry name" value="STRESS RESPONSE KINASE A"/>
    <property type="match status" value="1"/>
</dbReference>
<comment type="function">
    <text evidence="11">A protein kinase that phosphorylates Ser and Thr residues. Probably acts to suppress the effects of stress linked to accumulation of reactive oxygen species. Probably involved in the extracytoplasmic stress response.</text>
</comment>
<evidence type="ECO:0000313" key="14">
    <source>
        <dbReference type="Proteomes" id="UP000819052"/>
    </source>
</evidence>
<dbReference type="GO" id="GO:0004674">
    <property type="term" value="F:protein serine/threonine kinase activity"/>
    <property type="evidence" value="ECO:0007669"/>
    <property type="project" value="UniProtKB-KW"/>
</dbReference>
<keyword evidence="7 11" id="KW-0418">Kinase</keyword>
<comment type="similarity">
    <text evidence="11">Belongs to the SrkA/RdoA protein kinase family.</text>
</comment>
<protein>
    <recommendedName>
        <fullName evidence="11">Stress response kinase A</fullName>
        <ecNumber evidence="11">2.7.11.1</ecNumber>
    </recommendedName>
    <alternativeName>
        <fullName evidence="11">Serine/threonine-protein kinase SrkA</fullName>
    </alternativeName>
</protein>
<reference evidence="13 14" key="1">
    <citation type="submission" date="2019-09" db="EMBL/GenBank/DDBJ databases">
        <title>Taxonomy of Antarctic Massilia spp.: description of Massilia rubra sp. nov., Massilia aquatica sp. nov., Massilia mucilaginosa sp. nov., Massilia frigida sp. nov. isolated from streams, lakes and regoliths.</title>
        <authorList>
            <person name="Holochova P."/>
            <person name="Sedlacek I."/>
            <person name="Kralova S."/>
            <person name="Maslanova I."/>
            <person name="Busse H.-J."/>
            <person name="Stankova E."/>
            <person name="Vrbovska V."/>
            <person name="Kovarovic V."/>
            <person name="Bartak M."/>
            <person name="Svec P."/>
            <person name="Pantucek R."/>
        </authorList>
    </citation>
    <scope>NUCLEOTIDE SEQUENCE [LARGE SCALE GENOMIC DNA]</scope>
    <source>
        <strain evidence="13 14">CCM 8693</strain>
    </source>
</reference>
<evidence type="ECO:0000256" key="5">
    <source>
        <dbReference type="ARBA" id="ARBA00022723"/>
    </source>
</evidence>
<evidence type="ECO:0000313" key="13">
    <source>
        <dbReference type="EMBL" id="NHZ44433.1"/>
    </source>
</evidence>
<dbReference type="NCBIfam" id="NF008738">
    <property type="entry name" value="PRK11768.1"/>
    <property type="match status" value="1"/>
</dbReference>
<evidence type="ECO:0000256" key="4">
    <source>
        <dbReference type="ARBA" id="ARBA00022679"/>
    </source>
</evidence>